<evidence type="ECO:0000313" key="2">
    <source>
        <dbReference type="Proteomes" id="UP000543419"/>
    </source>
</evidence>
<evidence type="ECO:0000313" key="1">
    <source>
        <dbReference type="EMBL" id="NMM97589.1"/>
    </source>
</evidence>
<name>A0A7Y0EW91_9BIFI</name>
<reference evidence="1 2" key="1">
    <citation type="submission" date="2020-02" db="EMBL/GenBank/DDBJ databases">
        <title>Characterization of phylogenetic diversity of novel bifidobacterial species isolated in Czech ZOOs.</title>
        <authorList>
            <person name="Lugli G.A."/>
            <person name="Vera N.B."/>
            <person name="Ventura M."/>
        </authorList>
    </citation>
    <scope>NUCLEOTIDE SEQUENCE [LARGE SCALE GENOMIC DNA]</scope>
    <source>
        <strain evidence="1 2">DSM 109959</strain>
    </source>
</reference>
<dbReference type="AlphaFoldDB" id="A0A7Y0EW91"/>
<organism evidence="1 2">
    <name type="scientific">Bifidobacterium olomucense</name>
    <dbReference type="NCBI Taxonomy" id="2675324"/>
    <lineage>
        <taxon>Bacteria</taxon>
        <taxon>Bacillati</taxon>
        <taxon>Actinomycetota</taxon>
        <taxon>Actinomycetes</taxon>
        <taxon>Bifidobacteriales</taxon>
        <taxon>Bifidobacteriaceae</taxon>
        <taxon>Bifidobacterium</taxon>
    </lineage>
</organism>
<keyword evidence="2" id="KW-1185">Reference proteome</keyword>
<dbReference type="RefSeq" id="WP_169240414.1">
    <property type="nucleotide sequence ID" value="NZ_JAAIIG010000002.1"/>
</dbReference>
<sequence>MSDVRYWSMIGGPAYAHMQGILMREAGLLRTVAGAARADLTSQLMLALEGTFCMDETEACRLVTPDEENPLLAVLHGMANRAGIGSDGETVLILLMSRHDWNELDLSVPIRPARTDADSWCAWLMASITSSWNEWNGCRYSMAVELDALCAALQEPVDDSHRFLGPPAFRIMREWQSLISTKLGELEDMRDYRRRRPDRRNRW</sequence>
<proteinExistence type="predicted"/>
<protein>
    <submittedName>
        <fullName evidence="1">Uncharacterized protein</fullName>
    </submittedName>
</protein>
<dbReference type="Proteomes" id="UP000543419">
    <property type="component" value="Unassembled WGS sequence"/>
</dbReference>
<gene>
    <name evidence="1" type="ORF">G1C97_0538</name>
</gene>
<dbReference type="EMBL" id="JAAIIG010000002">
    <property type="protein sequence ID" value="NMM97589.1"/>
    <property type="molecule type" value="Genomic_DNA"/>
</dbReference>
<comment type="caution">
    <text evidence="1">The sequence shown here is derived from an EMBL/GenBank/DDBJ whole genome shotgun (WGS) entry which is preliminary data.</text>
</comment>
<accession>A0A7Y0EW91</accession>